<dbReference type="InterPro" id="IPR005625">
    <property type="entry name" value="PepSY-ass_TM"/>
</dbReference>
<sequence length="463" mass="50142">MRTLSTAFDRAGLYRTIWRWHFYAGLLVIPFVLLLSVTGSFYLFKPQVERWEERAFQGLPGTGAVSAERQVAAALAAFPGGRFNAYRLPERPGDAPMVHLALADGRAMRDVFVSPQGRVLGSLDPDARLMELDKRIHGELLLGKRGSWLVELAASWAIVLVLSGLYLWWPRGRGLAGVLWPRLGAGRRMFWRDLHAVTGFWISALVLVLLTTGLPWAGLWGSAFKAARTELGWVKGPQDWTIGGEAPVDEVNDPHAGHDHAAMMQMASMEPASAPAGLDAMVASAAQARLAFPVIVTPPGAPGAFGRPGAMVWSVRSDAQNRPLRASITYDAATGRELSREGFADGHLADRVVGYGIAWHEGQLFGWVNQLIGVLTAIGLLTMAVSGFVLWRRRKPQDALGAPPPASVPARIGGVALILLALAALLPLLAASLLLLWLVERLVLPHLPGLARWLGVPLRDVRA</sequence>
<evidence type="ECO:0000313" key="3">
    <source>
        <dbReference type="Proteomes" id="UP000776276"/>
    </source>
</evidence>
<dbReference type="PANTHER" id="PTHR34219">
    <property type="entry name" value="IRON-REGULATED INNER MEMBRANE PROTEIN-RELATED"/>
    <property type="match status" value="1"/>
</dbReference>
<comment type="caution">
    <text evidence="2">The sequence shown here is derived from an EMBL/GenBank/DDBJ whole genome shotgun (WGS) entry which is preliminary data.</text>
</comment>
<dbReference type="PANTHER" id="PTHR34219:SF1">
    <property type="entry name" value="PEPSY DOMAIN-CONTAINING PROTEIN"/>
    <property type="match status" value="1"/>
</dbReference>
<evidence type="ECO:0000313" key="2">
    <source>
        <dbReference type="EMBL" id="MBU3078917.1"/>
    </source>
</evidence>
<keyword evidence="1" id="KW-1133">Transmembrane helix</keyword>
<reference evidence="2 3" key="1">
    <citation type="submission" date="2021-06" db="EMBL/GenBank/DDBJ databases">
        <title>Sphingomonas sp. XMGL2, whole genome shotgun sequencing project.</title>
        <authorList>
            <person name="Zhao G."/>
            <person name="Shen L."/>
        </authorList>
    </citation>
    <scope>NUCLEOTIDE SEQUENCE [LARGE SCALE GENOMIC DNA]</scope>
    <source>
        <strain evidence="2 3">XMGL2</strain>
    </source>
</reference>
<accession>A0ABS6BKS7</accession>
<feature type="transmembrane region" description="Helical" evidence="1">
    <location>
        <begin position="20"/>
        <end position="44"/>
    </location>
</feature>
<evidence type="ECO:0000256" key="1">
    <source>
        <dbReference type="SAM" id="Phobius"/>
    </source>
</evidence>
<protein>
    <submittedName>
        <fullName evidence="2">PepSY domain-containing protein</fullName>
    </submittedName>
</protein>
<gene>
    <name evidence="2" type="ORF">KOF26_13705</name>
</gene>
<name>A0ABS6BKS7_9SPHN</name>
<dbReference type="Pfam" id="PF03929">
    <property type="entry name" value="PepSY_TM"/>
    <property type="match status" value="1"/>
</dbReference>
<proteinExistence type="predicted"/>
<feature type="transmembrane region" description="Helical" evidence="1">
    <location>
        <begin position="199"/>
        <end position="219"/>
    </location>
</feature>
<dbReference type="EMBL" id="JAHKRT010000007">
    <property type="protein sequence ID" value="MBU3078917.1"/>
    <property type="molecule type" value="Genomic_DNA"/>
</dbReference>
<feature type="transmembrane region" description="Helical" evidence="1">
    <location>
        <begin position="371"/>
        <end position="392"/>
    </location>
</feature>
<organism evidence="2 3">
    <name type="scientific">Sphingomonas quercus</name>
    <dbReference type="NCBI Taxonomy" id="2842451"/>
    <lineage>
        <taxon>Bacteria</taxon>
        <taxon>Pseudomonadati</taxon>
        <taxon>Pseudomonadota</taxon>
        <taxon>Alphaproteobacteria</taxon>
        <taxon>Sphingomonadales</taxon>
        <taxon>Sphingomonadaceae</taxon>
        <taxon>Sphingomonas</taxon>
    </lineage>
</organism>
<keyword evidence="1" id="KW-0472">Membrane</keyword>
<feature type="transmembrane region" description="Helical" evidence="1">
    <location>
        <begin position="148"/>
        <end position="169"/>
    </location>
</feature>
<keyword evidence="3" id="KW-1185">Reference proteome</keyword>
<keyword evidence="1" id="KW-0812">Transmembrane</keyword>
<feature type="transmembrane region" description="Helical" evidence="1">
    <location>
        <begin position="412"/>
        <end position="439"/>
    </location>
</feature>
<dbReference type="Proteomes" id="UP000776276">
    <property type="component" value="Unassembled WGS sequence"/>
</dbReference>